<dbReference type="AlphaFoldDB" id="A0A5B7K6C2"/>
<protein>
    <submittedName>
        <fullName evidence="2">Uncharacterized protein</fullName>
    </submittedName>
</protein>
<organism evidence="2 3">
    <name type="scientific">Portunus trituberculatus</name>
    <name type="common">Swimming crab</name>
    <name type="synonym">Neptunus trituberculatus</name>
    <dbReference type="NCBI Taxonomy" id="210409"/>
    <lineage>
        <taxon>Eukaryota</taxon>
        <taxon>Metazoa</taxon>
        <taxon>Ecdysozoa</taxon>
        <taxon>Arthropoda</taxon>
        <taxon>Crustacea</taxon>
        <taxon>Multicrustacea</taxon>
        <taxon>Malacostraca</taxon>
        <taxon>Eumalacostraca</taxon>
        <taxon>Eucarida</taxon>
        <taxon>Decapoda</taxon>
        <taxon>Pleocyemata</taxon>
        <taxon>Brachyura</taxon>
        <taxon>Eubrachyura</taxon>
        <taxon>Portunoidea</taxon>
        <taxon>Portunidae</taxon>
        <taxon>Portuninae</taxon>
        <taxon>Portunus</taxon>
    </lineage>
</organism>
<reference evidence="2 3" key="1">
    <citation type="submission" date="2019-05" db="EMBL/GenBank/DDBJ databases">
        <title>Another draft genome of Portunus trituberculatus and its Hox gene families provides insights of decapod evolution.</title>
        <authorList>
            <person name="Jeong J.-H."/>
            <person name="Song I."/>
            <person name="Kim S."/>
            <person name="Choi T."/>
            <person name="Kim D."/>
            <person name="Ryu S."/>
            <person name="Kim W."/>
        </authorList>
    </citation>
    <scope>NUCLEOTIDE SEQUENCE [LARGE SCALE GENOMIC DNA]</scope>
    <source>
        <tissue evidence="2">Muscle</tissue>
    </source>
</reference>
<evidence type="ECO:0000313" key="3">
    <source>
        <dbReference type="Proteomes" id="UP000324222"/>
    </source>
</evidence>
<evidence type="ECO:0000256" key="1">
    <source>
        <dbReference type="SAM" id="MobiDB-lite"/>
    </source>
</evidence>
<dbReference type="Proteomes" id="UP000324222">
    <property type="component" value="Unassembled WGS sequence"/>
</dbReference>
<dbReference type="EMBL" id="VSRR010121919">
    <property type="protein sequence ID" value="MPD00205.1"/>
    <property type="molecule type" value="Genomic_DNA"/>
</dbReference>
<gene>
    <name evidence="2" type="ORF">E2C01_095663</name>
</gene>
<proteinExistence type="predicted"/>
<evidence type="ECO:0000313" key="2">
    <source>
        <dbReference type="EMBL" id="MPD00205.1"/>
    </source>
</evidence>
<name>A0A5B7K6C2_PORTR</name>
<sequence>MLERVNHMNGVNVLTPPSSMSSGHRKVERHKQAGSSRSLQEKGMND</sequence>
<comment type="caution">
    <text evidence="2">The sequence shown here is derived from an EMBL/GenBank/DDBJ whole genome shotgun (WGS) entry which is preliminary data.</text>
</comment>
<keyword evidence="3" id="KW-1185">Reference proteome</keyword>
<accession>A0A5B7K6C2</accession>
<feature type="region of interest" description="Disordered" evidence="1">
    <location>
        <begin position="1"/>
        <end position="46"/>
    </location>
</feature>